<dbReference type="Proteomes" id="UP000752814">
    <property type="component" value="Unassembled WGS sequence"/>
</dbReference>
<dbReference type="GeneID" id="41323413"/>
<organism evidence="1 2">
    <name type="scientific">Candidatus Methanomassiliicoccus intestinalis</name>
    <dbReference type="NCBI Taxonomy" id="1406512"/>
    <lineage>
        <taxon>Archaea</taxon>
        <taxon>Methanobacteriati</taxon>
        <taxon>Thermoplasmatota</taxon>
        <taxon>Thermoplasmata</taxon>
        <taxon>Methanomassiliicoccales</taxon>
        <taxon>Methanomassiliicoccaceae</taxon>
        <taxon>Methanomassiliicoccus</taxon>
    </lineage>
</organism>
<evidence type="ECO:0000313" key="2">
    <source>
        <dbReference type="Proteomes" id="UP000752814"/>
    </source>
</evidence>
<dbReference type="EMBL" id="LVVT01000001">
    <property type="protein sequence ID" value="TQS84570.1"/>
    <property type="molecule type" value="Genomic_DNA"/>
</dbReference>
<protein>
    <submittedName>
        <fullName evidence="1">Uncharacterized protein</fullName>
    </submittedName>
</protein>
<dbReference type="RefSeq" id="WP_020448883.1">
    <property type="nucleotide sequence ID" value="NZ_CAYAYJ010000005.1"/>
</dbReference>
<sequence>MHYEVTIEVIKREWHEVELDYYRKLTRSELADAAFKVVKRDPLESLVDEDYDNWESIDVDKGELEGE</sequence>
<reference evidence="1" key="1">
    <citation type="submission" date="2016-03" db="EMBL/GenBank/DDBJ databases">
        <authorList>
            <person name="Borrel G."/>
            <person name="Mccann A."/>
            <person name="O'Toole P.W."/>
        </authorList>
    </citation>
    <scope>NUCLEOTIDE SEQUENCE</scope>
    <source>
        <strain evidence="1">183</strain>
    </source>
</reference>
<gene>
    <name evidence="1" type="ORF">A3207_00575</name>
</gene>
<accession>A0A8J8TE54</accession>
<name>A0A8J8TE54_9ARCH</name>
<proteinExistence type="predicted"/>
<comment type="caution">
    <text evidence="1">The sequence shown here is derived from an EMBL/GenBank/DDBJ whole genome shotgun (WGS) entry which is preliminary data.</text>
</comment>
<dbReference type="AlphaFoldDB" id="A0A8J8TE54"/>
<evidence type="ECO:0000313" key="1">
    <source>
        <dbReference type="EMBL" id="TQS84570.1"/>
    </source>
</evidence>